<organism evidence="1 2">
    <name type="scientific">Hemibagrus guttatus</name>
    <dbReference type="NCBI Taxonomy" id="175788"/>
    <lineage>
        <taxon>Eukaryota</taxon>
        <taxon>Metazoa</taxon>
        <taxon>Chordata</taxon>
        <taxon>Craniata</taxon>
        <taxon>Vertebrata</taxon>
        <taxon>Euteleostomi</taxon>
        <taxon>Actinopterygii</taxon>
        <taxon>Neopterygii</taxon>
        <taxon>Teleostei</taxon>
        <taxon>Ostariophysi</taxon>
        <taxon>Siluriformes</taxon>
        <taxon>Bagridae</taxon>
        <taxon>Hemibagrus</taxon>
    </lineage>
</organism>
<proteinExistence type="predicted"/>
<protein>
    <recommendedName>
        <fullName evidence="3">Reverse transcriptase domain-containing protein</fullName>
    </recommendedName>
</protein>
<evidence type="ECO:0008006" key="3">
    <source>
        <dbReference type="Google" id="ProtNLM"/>
    </source>
</evidence>
<dbReference type="AlphaFoldDB" id="A0AAE0UX85"/>
<sequence length="148" mass="17378">MYERSRTVVRCAVGQTEEFKVEVGLHQGSALSPFLFAIVMDQLSEENYIDSLSFLTMKLSSLPKAMGFSEKKKGYFPHFWNILEHQNYIDPYPEPKFYGMDSMMPKDRFNNLFTDYIKMFLKTKQESSGYPSWVVDETAKNTYIQNYQ</sequence>
<name>A0AAE0UX85_9TELE</name>
<gene>
    <name evidence="1" type="ORF">QTP70_003145</name>
</gene>
<evidence type="ECO:0000313" key="1">
    <source>
        <dbReference type="EMBL" id="KAK3521298.1"/>
    </source>
</evidence>
<dbReference type="EMBL" id="JAUCMX010000015">
    <property type="protein sequence ID" value="KAK3521298.1"/>
    <property type="molecule type" value="Genomic_DNA"/>
</dbReference>
<dbReference type="Proteomes" id="UP001274896">
    <property type="component" value="Unassembled WGS sequence"/>
</dbReference>
<reference evidence="1" key="1">
    <citation type="submission" date="2023-06" db="EMBL/GenBank/DDBJ databases">
        <title>Male Hemibagrus guttatus genome.</title>
        <authorList>
            <person name="Bian C."/>
        </authorList>
    </citation>
    <scope>NUCLEOTIDE SEQUENCE</scope>
    <source>
        <strain evidence="1">Male_cb2023</strain>
        <tissue evidence="1">Muscle</tissue>
    </source>
</reference>
<accession>A0AAE0UX85</accession>
<dbReference type="PANTHER" id="PTHR33568">
    <property type="entry name" value="DNA POLYMERASE"/>
    <property type="match status" value="1"/>
</dbReference>
<dbReference type="PANTHER" id="PTHR33568:SF3">
    <property type="entry name" value="DNA-DIRECTED DNA POLYMERASE"/>
    <property type="match status" value="1"/>
</dbReference>
<comment type="caution">
    <text evidence="1">The sequence shown here is derived from an EMBL/GenBank/DDBJ whole genome shotgun (WGS) entry which is preliminary data.</text>
</comment>
<evidence type="ECO:0000313" key="2">
    <source>
        <dbReference type="Proteomes" id="UP001274896"/>
    </source>
</evidence>
<keyword evidence="2" id="KW-1185">Reference proteome</keyword>